<feature type="compositionally biased region" description="Basic and acidic residues" evidence="3">
    <location>
        <begin position="100"/>
        <end position="110"/>
    </location>
</feature>
<feature type="region of interest" description="Disordered" evidence="3">
    <location>
        <begin position="27"/>
        <end position="126"/>
    </location>
</feature>
<evidence type="ECO:0000256" key="1">
    <source>
        <dbReference type="ARBA" id="ARBA00006461"/>
    </source>
</evidence>
<dbReference type="GO" id="GO:0005730">
    <property type="term" value="C:nucleolus"/>
    <property type="evidence" value="ECO:0007669"/>
    <property type="project" value="TreeGrafter"/>
</dbReference>
<dbReference type="STRING" id="133383.A0A1R0GN23"/>
<dbReference type="InterPro" id="IPR013256">
    <property type="entry name" value="Chromatin_SPT2"/>
</dbReference>
<feature type="compositionally biased region" description="Low complexity" evidence="3">
    <location>
        <begin position="227"/>
        <end position="242"/>
    </location>
</feature>
<organism evidence="4 5">
    <name type="scientific">Smittium mucronatum</name>
    <dbReference type="NCBI Taxonomy" id="133383"/>
    <lineage>
        <taxon>Eukaryota</taxon>
        <taxon>Fungi</taxon>
        <taxon>Fungi incertae sedis</taxon>
        <taxon>Zoopagomycota</taxon>
        <taxon>Kickxellomycotina</taxon>
        <taxon>Harpellomycetes</taxon>
        <taxon>Harpellales</taxon>
        <taxon>Legeriomycetaceae</taxon>
        <taxon>Smittium</taxon>
    </lineage>
</organism>
<dbReference type="GO" id="GO:0042393">
    <property type="term" value="F:histone binding"/>
    <property type="evidence" value="ECO:0007669"/>
    <property type="project" value="TreeGrafter"/>
</dbReference>
<dbReference type="Pfam" id="PF08243">
    <property type="entry name" value="SPT2"/>
    <property type="match status" value="1"/>
</dbReference>
<dbReference type="Proteomes" id="UP000187455">
    <property type="component" value="Unassembled WGS sequence"/>
</dbReference>
<keyword evidence="5" id="KW-1185">Reference proteome</keyword>
<dbReference type="PANTHER" id="PTHR22691:SF8">
    <property type="entry name" value="PROTEIN SPT2 HOMOLOG"/>
    <property type="match status" value="1"/>
</dbReference>
<name>A0A1R0GN23_9FUNG</name>
<accession>A0A1R0GN23</accession>
<dbReference type="OrthoDB" id="6259853at2759"/>
<comment type="similarity">
    <text evidence="1">Belongs to the SPT2 family.</text>
</comment>
<feature type="region of interest" description="Disordered" evidence="3">
    <location>
        <begin position="176"/>
        <end position="431"/>
    </location>
</feature>
<feature type="compositionally biased region" description="Basic and acidic residues" evidence="3">
    <location>
        <begin position="27"/>
        <end position="44"/>
    </location>
</feature>
<protein>
    <recommendedName>
        <fullName evidence="6">Protein SPT2-like protein</fullName>
    </recommendedName>
</protein>
<sequence>MLFEKLLSQAKTLPSSAIVSRTHDIERERRLQKEKQEIARKRELAQNSKRNLPVNSLDSVQPHISSRSSSKPQRPSSPKSSSKNISPSSSRPLKSPNPIIDRKSAKDPHSNRPNPNVRNHLGDSSNRAPLSYKELISLAPKKGLGIVKNSSRNTDLNDSRPYNDRVPATSFSRINKSSSLSKSRDVVEKSNSSLQKSLPSRDTVLTPESRALGSTLKLNHRDPPLRSRPSQSASESSRSKSSQAIPKSRIGGIASNSNNSKPYYDRKDTNIPSLSLPNKSKRPPVSEVDRYNIKKTSGFKRPSQSSKPVIDEIPAKRKKSSISEPQNPKPRPPPPKEIDRFGVKSRNPGLSKYSNREPSSFSEYKSYGLPRTKKPSHSSNSAAHSKYSHDQRRPKPQSQPRNYSHRYRDDDYDDDGYGSLDDFIVDDDEEPEDVDYRKEIRKLTGYDRRRYDNDYDTDDMEVSTSAQLREENISLKIAKLEDKIEEKRLMELEELENKRLAKKKR</sequence>
<dbReference type="GO" id="GO:0006360">
    <property type="term" value="P:transcription by RNA polymerase I"/>
    <property type="evidence" value="ECO:0007669"/>
    <property type="project" value="TreeGrafter"/>
</dbReference>
<dbReference type="SMART" id="SM00784">
    <property type="entry name" value="SPT2"/>
    <property type="match status" value="1"/>
</dbReference>
<dbReference type="AlphaFoldDB" id="A0A1R0GN23"/>
<feature type="compositionally biased region" description="Polar residues" evidence="3">
    <location>
        <begin position="189"/>
        <end position="200"/>
    </location>
</feature>
<evidence type="ECO:0000256" key="2">
    <source>
        <dbReference type="ARBA" id="ARBA00023054"/>
    </source>
</evidence>
<evidence type="ECO:0000313" key="4">
    <source>
        <dbReference type="EMBL" id="OLY78277.1"/>
    </source>
</evidence>
<reference evidence="4 5" key="1">
    <citation type="journal article" date="2016" name="Mol. Biol. Evol.">
        <title>Genome-Wide Survey of Gut Fungi (Harpellales) Reveals the First Horizontally Transferred Ubiquitin Gene from a Mosquito Host.</title>
        <authorList>
            <person name="Wang Y."/>
            <person name="White M.M."/>
            <person name="Kvist S."/>
            <person name="Moncalvo J.M."/>
        </authorList>
    </citation>
    <scope>NUCLEOTIDE SEQUENCE [LARGE SCALE GENOMIC DNA]</scope>
    <source>
        <strain evidence="4 5">ALG-7-W6</strain>
    </source>
</reference>
<evidence type="ECO:0000256" key="3">
    <source>
        <dbReference type="SAM" id="MobiDB-lite"/>
    </source>
</evidence>
<dbReference type="PANTHER" id="PTHR22691">
    <property type="entry name" value="YEAST SPT2-RELATED"/>
    <property type="match status" value="1"/>
</dbReference>
<proteinExistence type="inferred from homology"/>
<evidence type="ECO:0008006" key="6">
    <source>
        <dbReference type="Google" id="ProtNLM"/>
    </source>
</evidence>
<dbReference type="GO" id="GO:0003677">
    <property type="term" value="F:DNA binding"/>
    <property type="evidence" value="ECO:0007669"/>
    <property type="project" value="TreeGrafter"/>
</dbReference>
<feature type="compositionally biased region" description="Polar residues" evidence="3">
    <location>
        <begin position="45"/>
        <end position="64"/>
    </location>
</feature>
<comment type="caution">
    <text evidence="4">The sequence shown here is derived from an EMBL/GenBank/DDBJ whole genome shotgun (WGS) entry which is preliminary data.</text>
</comment>
<feature type="compositionally biased region" description="Polar residues" evidence="3">
    <location>
        <begin position="111"/>
        <end position="126"/>
    </location>
</feature>
<dbReference type="GO" id="GO:0006334">
    <property type="term" value="P:nucleosome assembly"/>
    <property type="evidence" value="ECO:0007669"/>
    <property type="project" value="TreeGrafter"/>
</dbReference>
<gene>
    <name evidence="4" type="ORF">AYI68_g7676</name>
</gene>
<feature type="compositionally biased region" description="Polar residues" evidence="3">
    <location>
        <begin position="352"/>
        <end position="363"/>
    </location>
</feature>
<feature type="region of interest" description="Disordered" evidence="3">
    <location>
        <begin position="149"/>
        <end position="168"/>
    </location>
</feature>
<feature type="compositionally biased region" description="Low complexity" evidence="3">
    <location>
        <begin position="65"/>
        <end position="92"/>
    </location>
</feature>
<dbReference type="EMBL" id="LSSL01006805">
    <property type="protein sequence ID" value="OLY78277.1"/>
    <property type="molecule type" value="Genomic_DNA"/>
</dbReference>
<evidence type="ECO:0000313" key="5">
    <source>
        <dbReference type="Proteomes" id="UP000187455"/>
    </source>
</evidence>
<keyword evidence="2" id="KW-0175">Coiled coil</keyword>